<dbReference type="InterPro" id="IPR000823">
    <property type="entry name" value="Peroxidase_pln"/>
</dbReference>
<evidence type="ECO:0000313" key="21">
    <source>
        <dbReference type="Proteomes" id="UP000886520"/>
    </source>
</evidence>
<evidence type="ECO:0000256" key="8">
    <source>
        <dbReference type="ARBA" id="ARBA00023002"/>
    </source>
</evidence>
<feature type="binding site" evidence="15">
    <location>
        <position position="86"/>
    </location>
    <ligand>
        <name>Ca(2+)</name>
        <dbReference type="ChEBI" id="CHEBI:29108"/>
        <label>1</label>
    </ligand>
</feature>
<feature type="binding site" evidence="15">
    <location>
        <position position="98"/>
    </location>
    <ligand>
        <name>Ca(2+)</name>
        <dbReference type="ChEBI" id="CHEBI:29108"/>
        <label>1</label>
    </ligand>
</feature>
<feature type="signal peptide" evidence="18">
    <location>
        <begin position="1"/>
        <end position="25"/>
    </location>
</feature>
<keyword evidence="8 18" id="KW-0560">Oxidoreductase</keyword>
<dbReference type="PROSITE" id="PS00435">
    <property type="entry name" value="PEROXIDASE_1"/>
    <property type="match status" value="1"/>
</dbReference>
<evidence type="ECO:0000313" key="20">
    <source>
        <dbReference type="EMBL" id="KAI5073441.1"/>
    </source>
</evidence>
<comment type="function">
    <text evidence="18">Removal of H(2)O(2), oxidation of toxic reductants, biosynthesis and degradation of lignin, suberization, auxin catabolism, response to environmental stresses such as wounding, pathogen attack and oxidative stress.</text>
</comment>
<evidence type="ECO:0000256" key="6">
    <source>
        <dbReference type="ARBA" id="ARBA00022723"/>
    </source>
</evidence>
<keyword evidence="18" id="KW-0964">Secreted</keyword>
<evidence type="ECO:0000256" key="9">
    <source>
        <dbReference type="ARBA" id="ARBA00023004"/>
    </source>
</evidence>
<comment type="cofactor">
    <cofactor evidence="15 18">
        <name>heme b</name>
        <dbReference type="ChEBI" id="CHEBI:60344"/>
    </cofactor>
    <text evidence="15 18">Binds 1 heme b (iron(II)-protoporphyrin IX) group per subunit.</text>
</comment>
<dbReference type="Gene3D" id="1.10.520.10">
    <property type="match status" value="1"/>
</dbReference>
<dbReference type="Gene3D" id="1.10.420.10">
    <property type="entry name" value="Peroxidase, domain 2"/>
    <property type="match status" value="1"/>
</dbReference>
<dbReference type="InterPro" id="IPR010255">
    <property type="entry name" value="Haem_peroxidase_sf"/>
</dbReference>
<feature type="binding site" evidence="15">
    <location>
        <position position="84"/>
    </location>
    <ligand>
        <name>Ca(2+)</name>
        <dbReference type="ChEBI" id="CHEBI:29108"/>
        <label>1</label>
    </ligand>
</feature>
<feature type="binding site" evidence="15">
    <location>
        <position position="204"/>
    </location>
    <ligand>
        <name>Ca(2+)</name>
        <dbReference type="ChEBI" id="CHEBI:29108"/>
        <label>2</label>
    </ligand>
</feature>
<evidence type="ECO:0000256" key="16">
    <source>
        <dbReference type="PIRSR" id="PIRSR600823-4"/>
    </source>
</evidence>
<dbReference type="GO" id="GO:0020037">
    <property type="term" value="F:heme binding"/>
    <property type="evidence" value="ECO:0007669"/>
    <property type="project" value="UniProtKB-UniRule"/>
</dbReference>
<keyword evidence="12 18" id="KW-0376">Hydrogen peroxide</keyword>
<dbReference type="OrthoDB" id="2113341at2759"/>
<comment type="subcellular location">
    <subcellularLocation>
        <location evidence="18">Secreted</location>
    </subcellularLocation>
</comment>
<dbReference type="InterPro" id="IPR019794">
    <property type="entry name" value="Peroxidases_AS"/>
</dbReference>
<protein>
    <recommendedName>
        <fullName evidence="3 18">Peroxidase</fullName>
        <ecNumber evidence="3 18">1.11.1.7</ecNumber>
    </recommendedName>
</protein>
<comment type="cofactor">
    <cofactor evidence="15 18">
        <name>Ca(2+)</name>
        <dbReference type="ChEBI" id="CHEBI:29108"/>
    </cofactor>
    <text evidence="15 18">Binds 2 calcium ions per subunit.</text>
</comment>
<feature type="binding site" evidence="15">
    <location>
        <position position="77"/>
    </location>
    <ligand>
        <name>Ca(2+)</name>
        <dbReference type="ChEBI" id="CHEBI:29108"/>
        <label>1</label>
    </ligand>
</feature>
<dbReference type="GO" id="GO:0006979">
    <property type="term" value="P:response to oxidative stress"/>
    <property type="evidence" value="ECO:0007669"/>
    <property type="project" value="UniProtKB-UniRule"/>
</dbReference>
<keyword evidence="18" id="KW-0732">Signal</keyword>
<accession>A0A9D4UTA8</accession>
<dbReference type="InterPro" id="IPR019793">
    <property type="entry name" value="Peroxidases_heam-ligand_BS"/>
</dbReference>
<dbReference type="InterPro" id="IPR002016">
    <property type="entry name" value="Haem_peroxidase"/>
</dbReference>
<dbReference type="FunFam" id="1.10.520.10:FF:000001">
    <property type="entry name" value="Peroxidase"/>
    <property type="match status" value="1"/>
</dbReference>
<dbReference type="GO" id="GO:0140825">
    <property type="term" value="F:lactoperoxidase activity"/>
    <property type="evidence" value="ECO:0007669"/>
    <property type="project" value="UniProtKB-EC"/>
</dbReference>
<organism evidence="20 21">
    <name type="scientific">Adiantum capillus-veneris</name>
    <name type="common">Maidenhair fern</name>
    <dbReference type="NCBI Taxonomy" id="13818"/>
    <lineage>
        <taxon>Eukaryota</taxon>
        <taxon>Viridiplantae</taxon>
        <taxon>Streptophyta</taxon>
        <taxon>Embryophyta</taxon>
        <taxon>Tracheophyta</taxon>
        <taxon>Polypodiopsida</taxon>
        <taxon>Polypodiidae</taxon>
        <taxon>Polypodiales</taxon>
        <taxon>Pteridineae</taxon>
        <taxon>Pteridaceae</taxon>
        <taxon>Vittarioideae</taxon>
        <taxon>Adiantum</taxon>
    </lineage>
</organism>
<evidence type="ECO:0000256" key="3">
    <source>
        <dbReference type="ARBA" id="ARBA00012313"/>
    </source>
</evidence>
<evidence type="ECO:0000256" key="14">
    <source>
        <dbReference type="PIRSR" id="PIRSR600823-2"/>
    </source>
</evidence>
<comment type="similarity">
    <text evidence="18">Belongs to the peroxidase family. Classical plant (class III) peroxidase subfamily.</text>
</comment>
<dbReference type="EC" id="1.11.1.7" evidence="3 18"/>
<evidence type="ECO:0000256" key="18">
    <source>
        <dbReference type="RuleBase" id="RU362060"/>
    </source>
</evidence>
<feature type="binding site" evidence="14">
    <location>
        <position position="173"/>
    </location>
    <ligand>
        <name>substrate</name>
    </ligand>
</feature>
<keyword evidence="11" id="KW-0325">Glycoprotein</keyword>
<proteinExistence type="inferred from homology"/>
<feature type="disulfide bond" evidence="17">
    <location>
        <begin position="131"/>
        <end position="330"/>
    </location>
</feature>
<evidence type="ECO:0000256" key="5">
    <source>
        <dbReference type="ARBA" id="ARBA00022617"/>
    </source>
</evidence>
<dbReference type="InterPro" id="IPR033905">
    <property type="entry name" value="Secretory_peroxidase"/>
</dbReference>
<dbReference type="GO" id="GO:0005576">
    <property type="term" value="C:extracellular region"/>
    <property type="evidence" value="ECO:0007669"/>
    <property type="project" value="UniProtKB-SubCell"/>
</dbReference>
<keyword evidence="7 15" id="KW-0106">Calcium</keyword>
<evidence type="ECO:0000256" key="17">
    <source>
        <dbReference type="PIRSR" id="PIRSR600823-5"/>
    </source>
</evidence>
<keyword evidence="5 18" id="KW-0349">Heme</keyword>
<dbReference type="Proteomes" id="UP000886520">
    <property type="component" value="Chromosome 11"/>
</dbReference>
<dbReference type="PANTHER" id="PTHR31388">
    <property type="entry name" value="PEROXIDASE 72-RELATED"/>
    <property type="match status" value="1"/>
</dbReference>
<evidence type="ECO:0000256" key="15">
    <source>
        <dbReference type="PIRSR" id="PIRSR600823-3"/>
    </source>
</evidence>
<feature type="site" description="Transition state stabilizer" evidence="16">
    <location>
        <position position="72"/>
    </location>
</feature>
<comment type="caution">
    <text evidence="20">The sequence shown here is derived from an EMBL/GenBank/DDBJ whole genome shotgun (WGS) entry which is preliminary data.</text>
</comment>
<dbReference type="PROSITE" id="PS50873">
    <property type="entry name" value="PEROXIDASE_4"/>
    <property type="match status" value="1"/>
</dbReference>
<dbReference type="PROSITE" id="PS00436">
    <property type="entry name" value="PEROXIDASE_2"/>
    <property type="match status" value="1"/>
</dbReference>
<dbReference type="Pfam" id="PF00141">
    <property type="entry name" value="peroxidase"/>
    <property type="match status" value="1"/>
</dbReference>
<feature type="binding site" evidence="15">
    <location>
        <position position="80"/>
    </location>
    <ligand>
        <name>Ca(2+)</name>
        <dbReference type="ChEBI" id="CHEBI:29108"/>
        <label>1</label>
    </ligand>
</feature>
<dbReference type="PANTHER" id="PTHR31388:SF5">
    <property type="entry name" value="PEROXIDASE"/>
    <property type="match status" value="1"/>
</dbReference>
<evidence type="ECO:0000256" key="11">
    <source>
        <dbReference type="ARBA" id="ARBA00023180"/>
    </source>
</evidence>
<feature type="binding site" evidence="15">
    <location>
        <position position="255"/>
    </location>
    <ligand>
        <name>Ca(2+)</name>
        <dbReference type="ChEBI" id="CHEBI:29108"/>
        <label>2</label>
    </ligand>
</feature>
<comment type="similarity">
    <text evidence="2">Belongs to the peroxidase family. Ascorbate peroxidase subfamily.</text>
</comment>
<dbReference type="FunFam" id="1.10.420.10:FF:000001">
    <property type="entry name" value="Peroxidase"/>
    <property type="match status" value="1"/>
</dbReference>
<keyword evidence="21" id="KW-1185">Reference proteome</keyword>
<gene>
    <name evidence="20" type="ORF">GOP47_0011454</name>
</gene>
<evidence type="ECO:0000256" key="4">
    <source>
        <dbReference type="ARBA" id="ARBA00022559"/>
    </source>
</evidence>
<dbReference type="CDD" id="cd00693">
    <property type="entry name" value="secretory_peroxidase"/>
    <property type="match status" value="1"/>
</dbReference>
<dbReference type="PRINTS" id="PR00458">
    <property type="entry name" value="PEROXIDASE"/>
</dbReference>
<keyword evidence="4 18" id="KW-0575">Peroxidase</keyword>
<feature type="domain" description="Plant heme peroxidase family profile" evidence="19">
    <location>
        <begin position="35"/>
        <end position="334"/>
    </location>
</feature>
<dbReference type="SUPFAM" id="SSF48113">
    <property type="entry name" value="Heme-dependent peroxidases"/>
    <property type="match status" value="1"/>
</dbReference>
<feature type="chain" id="PRO_5039743817" description="Peroxidase" evidence="18">
    <location>
        <begin position="26"/>
        <end position="334"/>
    </location>
</feature>
<evidence type="ECO:0000256" key="1">
    <source>
        <dbReference type="ARBA" id="ARBA00000189"/>
    </source>
</evidence>
<dbReference type="GO" id="GO:0042744">
    <property type="term" value="P:hydrogen peroxide catabolic process"/>
    <property type="evidence" value="ECO:0007669"/>
    <property type="project" value="UniProtKB-KW"/>
</dbReference>
<reference evidence="20" key="1">
    <citation type="submission" date="2021-01" db="EMBL/GenBank/DDBJ databases">
        <title>Adiantum capillus-veneris genome.</title>
        <authorList>
            <person name="Fang Y."/>
            <person name="Liao Q."/>
        </authorList>
    </citation>
    <scope>NUCLEOTIDE SEQUENCE</scope>
    <source>
        <strain evidence="20">H3</strain>
        <tissue evidence="20">Leaf</tissue>
    </source>
</reference>
<dbReference type="PRINTS" id="PR00461">
    <property type="entry name" value="PLPEROXIDASE"/>
</dbReference>
<dbReference type="EMBL" id="JABFUD020000011">
    <property type="protein sequence ID" value="KAI5073441.1"/>
    <property type="molecule type" value="Genomic_DNA"/>
</dbReference>
<dbReference type="GO" id="GO:0046872">
    <property type="term" value="F:metal ion binding"/>
    <property type="evidence" value="ECO:0007669"/>
    <property type="project" value="UniProtKB-UniRule"/>
</dbReference>
<evidence type="ECO:0000256" key="10">
    <source>
        <dbReference type="ARBA" id="ARBA00023157"/>
    </source>
</evidence>
<feature type="disulfide bond" evidence="17">
    <location>
        <begin position="210"/>
        <end position="242"/>
    </location>
</feature>
<feature type="disulfide bond" evidence="17">
    <location>
        <begin position="78"/>
        <end position="83"/>
    </location>
</feature>
<evidence type="ECO:0000256" key="7">
    <source>
        <dbReference type="ARBA" id="ARBA00022837"/>
    </source>
</evidence>
<evidence type="ECO:0000256" key="12">
    <source>
        <dbReference type="ARBA" id="ARBA00023324"/>
    </source>
</evidence>
<feature type="binding site" description="axial binding residue" evidence="15">
    <location>
        <position position="203"/>
    </location>
    <ligand>
        <name>heme b</name>
        <dbReference type="ChEBI" id="CHEBI:60344"/>
    </ligand>
    <ligandPart>
        <name>Fe</name>
        <dbReference type="ChEBI" id="CHEBI:18248"/>
    </ligandPart>
</feature>
<feature type="binding site" evidence="15">
    <location>
        <position position="263"/>
    </location>
    <ligand>
        <name>Ca(2+)</name>
        <dbReference type="ChEBI" id="CHEBI:29108"/>
        <label>2</label>
    </ligand>
</feature>
<evidence type="ECO:0000259" key="19">
    <source>
        <dbReference type="PROSITE" id="PS50873"/>
    </source>
</evidence>
<evidence type="ECO:0000256" key="2">
    <source>
        <dbReference type="ARBA" id="ARBA00006873"/>
    </source>
</evidence>
<keyword evidence="10 17" id="KW-1015">Disulfide bond</keyword>
<keyword evidence="6 15" id="KW-0479">Metal-binding</keyword>
<dbReference type="AlphaFoldDB" id="A0A9D4UTA8"/>
<sequence>MTGFNPPMQLIIFLSLLLMASTTTTITTATAAPQQLSATFYDKTCPGLQNVVRSVMSQAVQKEPRMAASILRLFFHDCFVQGCDASILLDDVSGFQGEKSAGPNANSVRGFDVIDKIKAQVEATCKGVVSCADILALAARDGVALQKGPSWPVLLGRRDSQTASLSSANSNIPSPTSTLSQLTAKFQAQGLSARDMVALSGAHTIGQARCTTFKQRLYNQSGTGQADPTMNTAFVAQLKGRCPSNGGDNNLSPLDVLSPTKFDKQYFANLQNGKGLLTSDQVLFSSSTQSLVSTWSSDQPTFFSAFTSAITKMGNLNPLTGSSGEIRANCRLRN</sequence>
<evidence type="ECO:0000256" key="13">
    <source>
        <dbReference type="PIRSR" id="PIRSR600823-1"/>
    </source>
</evidence>
<feature type="active site" description="Proton acceptor" evidence="13">
    <location>
        <position position="76"/>
    </location>
</feature>
<comment type="catalytic activity">
    <reaction evidence="1 18">
        <text>2 a phenolic donor + H2O2 = 2 a phenolic radical donor + 2 H2O</text>
        <dbReference type="Rhea" id="RHEA:56136"/>
        <dbReference type="ChEBI" id="CHEBI:15377"/>
        <dbReference type="ChEBI" id="CHEBI:16240"/>
        <dbReference type="ChEBI" id="CHEBI:139520"/>
        <dbReference type="ChEBI" id="CHEBI:139521"/>
        <dbReference type="EC" id="1.11.1.7"/>
    </reaction>
</comment>
<name>A0A9D4UTA8_ADICA</name>
<feature type="disulfide bond" evidence="17">
    <location>
        <begin position="45"/>
        <end position="125"/>
    </location>
</feature>
<feature type="binding site" evidence="15">
    <location>
        <position position="82"/>
    </location>
    <ligand>
        <name>Ca(2+)</name>
        <dbReference type="ChEBI" id="CHEBI:29108"/>
        <label>1</label>
    </ligand>
</feature>
<keyword evidence="9 15" id="KW-0408">Iron</keyword>